<dbReference type="Proteomes" id="UP000294194">
    <property type="component" value="Unassembled WGS sequence"/>
</dbReference>
<dbReference type="SMART" id="SM00065">
    <property type="entry name" value="GAF"/>
    <property type="match status" value="1"/>
</dbReference>
<dbReference type="Gene3D" id="3.30.450.20">
    <property type="entry name" value="PAS domain"/>
    <property type="match status" value="1"/>
</dbReference>
<dbReference type="SUPFAM" id="SSF55781">
    <property type="entry name" value="GAF domain-like"/>
    <property type="match status" value="2"/>
</dbReference>
<dbReference type="GO" id="GO:1902201">
    <property type="term" value="P:negative regulation of bacterial-type flagellum-dependent cell motility"/>
    <property type="evidence" value="ECO:0007669"/>
    <property type="project" value="TreeGrafter"/>
</dbReference>
<dbReference type="Pfam" id="PF01590">
    <property type="entry name" value="GAF"/>
    <property type="match status" value="1"/>
</dbReference>
<evidence type="ECO:0000313" key="7">
    <source>
        <dbReference type="EMBL" id="TBN57928.1"/>
    </source>
</evidence>
<dbReference type="PANTHER" id="PTHR45138">
    <property type="entry name" value="REGULATORY COMPONENTS OF SENSORY TRANSDUCTION SYSTEM"/>
    <property type="match status" value="1"/>
</dbReference>
<dbReference type="InterPro" id="IPR001294">
    <property type="entry name" value="Phytochrome"/>
</dbReference>
<dbReference type="InterPro" id="IPR000160">
    <property type="entry name" value="GGDEF_dom"/>
</dbReference>
<keyword evidence="4" id="KW-0675">Receptor</keyword>
<dbReference type="InterPro" id="IPR013515">
    <property type="entry name" value="Phytochrome_cen-reg"/>
</dbReference>
<dbReference type="Pfam" id="PF08446">
    <property type="entry name" value="PAS_2"/>
    <property type="match status" value="1"/>
</dbReference>
<dbReference type="GO" id="GO:0009584">
    <property type="term" value="P:detection of visible light"/>
    <property type="evidence" value="ECO:0007669"/>
    <property type="project" value="InterPro"/>
</dbReference>
<dbReference type="GO" id="GO:0043709">
    <property type="term" value="P:cell adhesion involved in single-species biofilm formation"/>
    <property type="evidence" value="ECO:0007669"/>
    <property type="project" value="TreeGrafter"/>
</dbReference>
<dbReference type="SMART" id="SM00267">
    <property type="entry name" value="GGDEF"/>
    <property type="match status" value="1"/>
</dbReference>
<evidence type="ECO:0000256" key="2">
    <source>
        <dbReference type="ARBA" id="ARBA00022606"/>
    </source>
</evidence>
<dbReference type="FunFam" id="3.30.70.270:FF:000001">
    <property type="entry name" value="Diguanylate cyclase domain protein"/>
    <property type="match status" value="1"/>
</dbReference>
<dbReference type="PRINTS" id="PR01033">
    <property type="entry name" value="PHYTOCHROME"/>
</dbReference>
<evidence type="ECO:0000256" key="4">
    <source>
        <dbReference type="ARBA" id="ARBA00023170"/>
    </source>
</evidence>
<gene>
    <name evidence="7" type="ORF">EYE40_11260</name>
</gene>
<accession>A0A4Q9GWF7</accession>
<dbReference type="Pfam" id="PF00990">
    <property type="entry name" value="GGDEF"/>
    <property type="match status" value="1"/>
</dbReference>
<feature type="domain" description="GGDEF" evidence="6">
    <location>
        <begin position="547"/>
        <end position="676"/>
    </location>
</feature>
<dbReference type="InterPro" id="IPR029787">
    <property type="entry name" value="Nucleotide_cyclase"/>
</dbReference>
<comment type="caution">
    <text evidence="7">The sequence shown here is derived from an EMBL/GenBank/DDBJ whole genome shotgun (WGS) entry which is preliminary data.</text>
</comment>
<keyword evidence="3" id="KW-0157">Chromophore</keyword>
<evidence type="ECO:0000259" key="6">
    <source>
        <dbReference type="PROSITE" id="PS50887"/>
    </source>
</evidence>
<dbReference type="InterPro" id="IPR013654">
    <property type="entry name" value="PAS_2"/>
</dbReference>
<evidence type="ECO:0000256" key="3">
    <source>
        <dbReference type="ARBA" id="ARBA00022991"/>
    </source>
</evidence>
<dbReference type="PROSITE" id="PS50046">
    <property type="entry name" value="PHYTOCHROME_2"/>
    <property type="match status" value="1"/>
</dbReference>
<dbReference type="PANTHER" id="PTHR45138:SF24">
    <property type="entry name" value="DIGUANYLATE CYCLASE DGCC-RELATED"/>
    <property type="match status" value="1"/>
</dbReference>
<dbReference type="InterPro" id="IPR029016">
    <property type="entry name" value="GAF-like_dom_sf"/>
</dbReference>
<dbReference type="InterPro" id="IPR050469">
    <property type="entry name" value="Diguanylate_Cyclase"/>
</dbReference>
<dbReference type="InterPro" id="IPR043150">
    <property type="entry name" value="Phytochrome_PHY_sf"/>
</dbReference>
<keyword evidence="8" id="KW-1185">Reference proteome</keyword>
<evidence type="ECO:0000259" key="5">
    <source>
        <dbReference type="PROSITE" id="PS50046"/>
    </source>
</evidence>
<name>A0A4Q9GWF7_9MICO</name>
<dbReference type="SUPFAM" id="SSF55785">
    <property type="entry name" value="PYP-like sensor domain (PAS domain)"/>
    <property type="match status" value="1"/>
</dbReference>
<dbReference type="NCBIfam" id="TIGR00254">
    <property type="entry name" value="GGDEF"/>
    <property type="match status" value="1"/>
</dbReference>
<dbReference type="GO" id="GO:0052621">
    <property type="term" value="F:diguanylate cyclase activity"/>
    <property type="evidence" value="ECO:0007669"/>
    <property type="project" value="TreeGrafter"/>
</dbReference>
<evidence type="ECO:0000256" key="1">
    <source>
        <dbReference type="ARBA" id="ARBA00022543"/>
    </source>
</evidence>
<feature type="domain" description="Phytochrome chromophore attachment site" evidence="5">
    <location>
        <begin position="154"/>
        <end position="314"/>
    </location>
</feature>
<dbReference type="GO" id="GO:0006355">
    <property type="term" value="P:regulation of DNA-templated transcription"/>
    <property type="evidence" value="ECO:0007669"/>
    <property type="project" value="InterPro"/>
</dbReference>
<dbReference type="Gene3D" id="3.30.450.270">
    <property type="match status" value="1"/>
</dbReference>
<dbReference type="PROSITE" id="PS50887">
    <property type="entry name" value="GGDEF"/>
    <property type="match status" value="1"/>
</dbReference>
<dbReference type="InterPro" id="IPR016132">
    <property type="entry name" value="Phyto_chromo_attachment"/>
</dbReference>
<dbReference type="Gene3D" id="3.30.70.270">
    <property type="match status" value="1"/>
</dbReference>
<dbReference type="CDD" id="cd01949">
    <property type="entry name" value="GGDEF"/>
    <property type="match status" value="1"/>
</dbReference>
<protein>
    <submittedName>
        <fullName evidence="7">Sensor domain-containing diguanylate cyclase</fullName>
    </submittedName>
</protein>
<keyword evidence="2" id="KW-0716">Sensory transduction</keyword>
<organism evidence="7 8">
    <name type="scientific">Glaciihabitans arcticus</name>
    <dbReference type="NCBI Taxonomy" id="2668039"/>
    <lineage>
        <taxon>Bacteria</taxon>
        <taxon>Bacillati</taxon>
        <taxon>Actinomycetota</taxon>
        <taxon>Actinomycetes</taxon>
        <taxon>Micrococcales</taxon>
        <taxon>Microbacteriaceae</taxon>
        <taxon>Glaciihabitans</taxon>
    </lineage>
</organism>
<dbReference type="AlphaFoldDB" id="A0A4Q9GWF7"/>
<dbReference type="GO" id="GO:0009881">
    <property type="term" value="F:photoreceptor activity"/>
    <property type="evidence" value="ECO:0007669"/>
    <property type="project" value="UniProtKB-KW"/>
</dbReference>
<dbReference type="Pfam" id="PF00360">
    <property type="entry name" value="PHY"/>
    <property type="match status" value="1"/>
</dbReference>
<keyword evidence="1" id="KW-0600">Photoreceptor protein</keyword>
<dbReference type="InterPro" id="IPR003018">
    <property type="entry name" value="GAF"/>
</dbReference>
<evidence type="ECO:0000313" key="8">
    <source>
        <dbReference type="Proteomes" id="UP000294194"/>
    </source>
</evidence>
<dbReference type="Gene3D" id="3.30.450.40">
    <property type="match status" value="1"/>
</dbReference>
<dbReference type="InterPro" id="IPR035965">
    <property type="entry name" value="PAS-like_dom_sf"/>
</dbReference>
<dbReference type="EMBL" id="SISG01000001">
    <property type="protein sequence ID" value="TBN57928.1"/>
    <property type="molecule type" value="Genomic_DNA"/>
</dbReference>
<dbReference type="GO" id="GO:0005886">
    <property type="term" value="C:plasma membrane"/>
    <property type="evidence" value="ECO:0007669"/>
    <property type="project" value="TreeGrafter"/>
</dbReference>
<reference evidence="8" key="1">
    <citation type="submission" date="2019-02" db="EMBL/GenBank/DDBJ databases">
        <title>Glaciihabitans arcticus sp. nov., a psychrotolerant bacterium isolated from polar soil.</title>
        <authorList>
            <person name="Dahal R.H."/>
        </authorList>
    </citation>
    <scope>NUCLEOTIDE SEQUENCE [LARGE SCALE GENOMIC DNA]</scope>
    <source>
        <strain evidence="8">RP-3-7</strain>
    </source>
</reference>
<dbReference type="SUPFAM" id="SSF55073">
    <property type="entry name" value="Nucleotide cyclase"/>
    <property type="match status" value="1"/>
</dbReference>
<proteinExistence type="predicted"/>
<dbReference type="InterPro" id="IPR043128">
    <property type="entry name" value="Rev_trsase/Diguanyl_cyclase"/>
</dbReference>
<sequence>MRSPCRRMNVGIPLRVSAAEQQRLIECAREPIRRPDSVQPHGALVVVDAATWQIVSISDNAVTFFGREATDLLGQHISLVTGVEPLPAFAEVLDSATIAANPVRVAVGEQSFDAILNRSGSTALIDFEPVLSDVDSQATAAIFAAMHRLASFTTAESLWAAAARELHTITGFDRVMIYHFHPDAHGEVVAEVAAEGMDPYLGLHYPASDIPSQARELYLLKLSRVIADSRAAPSGLLGLSDPEAVSTVAIDLSRAELRSVSPHHLEFMWNMGQASTMSYSLVRDGELIGMITCAHRTARRVSFEVRTSLEVLANQIALQLSSIKALSAMAKQIELRNVRTRVVSGLVDNPDISRELLGGLATMLDLIPADGATVRLGGIVASVGAAPGEDGQLRLTDALRARVSGLAFASDSLLLDHPDLAPIAPAIAGVLMVPVGVEGDYIAWFRTEKLHSVNWLGDQSASNRATVLSPRNSFTSWSRDVTGVSAPWDDFEAEATELGRDIERVLFHRSESRLALVAQIDPLTGLANRRRLLDRLDHAFAGHQRGDDVTVLFLDLDGLKQVNDSLGHDIGDAVLIRVANQLVSTARAKDTVARIGGDEFVIVCENTSLEQAEVLAQRILRLIRVTAGDAEYASVAITASIGIADAATAADGPDLLKQADAAMYRAKLSGRDRSSR</sequence>